<evidence type="ECO:0000256" key="1">
    <source>
        <dbReference type="ARBA" id="ARBA00008136"/>
    </source>
</evidence>
<keyword evidence="4 8" id="KW-0378">Hydrolase</keyword>
<evidence type="ECO:0000256" key="4">
    <source>
        <dbReference type="ARBA" id="ARBA00022801"/>
    </source>
</evidence>
<dbReference type="EMBL" id="JACHIP010000017">
    <property type="protein sequence ID" value="MBB5060668.1"/>
    <property type="molecule type" value="Genomic_DNA"/>
</dbReference>
<sequence length="283" mass="31958">MCGRYYRRSDKQRIAEAFRAGVADELVLAPNYNIAPSTFQPIVRQARDTDDREMVLARWGLVPFFAKSLADFKGFSTFNARAESITTSATWRGPFKTRRCIVPVDGFYEWKKLDDSSKPAKQPFAISFKSGEPMAFAGLWDAWKESPDAVDQRVWQEIRSAVAERKLGHLVGDIAPDDDPVAAIKELNPEIAASILARVDPNPRWLQSFSIVTCEANEIMAPIHTRMPVILAERDWRRWLDRDTEAPPIDLLRPFDSDAMQTDCCNPLVGNVRNNGPEMLNSA</sequence>
<keyword evidence="2 8" id="KW-0645">Protease</keyword>
<dbReference type="AlphaFoldDB" id="A0A7W7ZIU1"/>
<keyword evidence="6" id="KW-0238">DNA-binding</keyword>
<dbReference type="Gene3D" id="3.90.1680.10">
    <property type="entry name" value="SOS response associated peptidase-like"/>
    <property type="match status" value="1"/>
</dbReference>
<dbReference type="EC" id="3.4.-.-" evidence="8"/>
<proteinExistence type="inferred from homology"/>
<evidence type="ECO:0000256" key="8">
    <source>
        <dbReference type="RuleBase" id="RU364100"/>
    </source>
</evidence>
<keyword evidence="5" id="KW-0190">Covalent protein-DNA linkage</keyword>
<dbReference type="Pfam" id="PF02586">
    <property type="entry name" value="SRAP"/>
    <property type="match status" value="2"/>
</dbReference>
<dbReference type="GO" id="GO:0006508">
    <property type="term" value="P:proteolysis"/>
    <property type="evidence" value="ECO:0007669"/>
    <property type="project" value="UniProtKB-KW"/>
</dbReference>
<dbReference type="GO" id="GO:0016829">
    <property type="term" value="F:lyase activity"/>
    <property type="evidence" value="ECO:0007669"/>
    <property type="project" value="UniProtKB-KW"/>
</dbReference>
<comment type="similarity">
    <text evidence="1 8">Belongs to the SOS response-associated peptidase family.</text>
</comment>
<gene>
    <name evidence="9" type="ORF">HDF16_005404</name>
</gene>
<keyword evidence="7" id="KW-0456">Lyase</keyword>
<dbReference type="InterPro" id="IPR003738">
    <property type="entry name" value="SRAP"/>
</dbReference>
<evidence type="ECO:0000256" key="5">
    <source>
        <dbReference type="ARBA" id="ARBA00023124"/>
    </source>
</evidence>
<accession>A0A7W7ZIU1</accession>
<dbReference type="GO" id="GO:0106300">
    <property type="term" value="P:protein-DNA covalent cross-linking repair"/>
    <property type="evidence" value="ECO:0007669"/>
    <property type="project" value="InterPro"/>
</dbReference>
<dbReference type="GO" id="GO:0008233">
    <property type="term" value="F:peptidase activity"/>
    <property type="evidence" value="ECO:0007669"/>
    <property type="project" value="UniProtKB-KW"/>
</dbReference>
<dbReference type="GO" id="GO:0003697">
    <property type="term" value="F:single-stranded DNA binding"/>
    <property type="evidence" value="ECO:0007669"/>
    <property type="project" value="InterPro"/>
</dbReference>
<evidence type="ECO:0000256" key="7">
    <source>
        <dbReference type="ARBA" id="ARBA00023239"/>
    </source>
</evidence>
<reference evidence="9 10" key="1">
    <citation type="submission" date="2020-08" db="EMBL/GenBank/DDBJ databases">
        <title>Genomic Encyclopedia of Type Strains, Phase IV (KMG-V): Genome sequencing to study the core and pangenomes of soil and plant-associated prokaryotes.</title>
        <authorList>
            <person name="Whitman W."/>
        </authorList>
    </citation>
    <scope>NUCLEOTIDE SEQUENCE [LARGE SCALE GENOMIC DNA]</scope>
    <source>
        <strain evidence="9 10">M8UP14</strain>
    </source>
</reference>
<dbReference type="InterPro" id="IPR036590">
    <property type="entry name" value="SRAP-like"/>
</dbReference>
<evidence type="ECO:0000256" key="6">
    <source>
        <dbReference type="ARBA" id="ARBA00023125"/>
    </source>
</evidence>
<dbReference type="SUPFAM" id="SSF143081">
    <property type="entry name" value="BB1717-like"/>
    <property type="match status" value="2"/>
</dbReference>
<dbReference type="PANTHER" id="PTHR13604">
    <property type="entry name" value="DC12-RELATED"/>
    <property type="match status" value="1"/>
</dbReference>
<evidence type="ECO:0000313" key="10">
    <source>
        <dbReference type="Proteomes" id="UP000540989"/>
    </source>
</evidence>
<organism evidence="9 10">
    <name type="scientific">Granulicella aggregans</name>
    <dbReference type="NCBI Taxonomy" id="474949"/>
    <lineage>
        <taxon>Bacteria</taxon>
        <taxon>Pseudomonadati</taxon>
        <taxon>Acidobacteriota</taxon>
        <taxon>Terriglobia</taxon>
        <taxon>Terriglobales</taxon>
        <taxon>Acidobacteriaceae</taxon>
        <taxon>Granulicella</taxon>
    </lineage>
</organism>
<evidence type="ECO:0000313" key="9">
    <source>
        <dbReference type="EMBL" id="MBB5060668.1"/>
    </source>
</evidence>
<keyword evidence="10" id="KW-1185">Reference proteome</keyword>
<dbReference type="PANTHER" id="PTHR13604:SF0">
    <property type="entry name" value="ABASIC SITE PROCESSING PROTEIN HMCES"/>
    <property type="match status" value="1"/>
</dbReference>
<protein>
    <recommendedName>
        <fullName evidence="8">Abasic site processing protein</fullName>
        <ecNumber evidence="8">3.4.-.-</ecNumber>
    </recommendedName>
</protein>
<dbReference type="RefSeq" id="WP_184223088.1">
    <property type="nucleotide sequence ID" value="NZ_JACHIP010000017.1"/>
</dbReference>
<evidence type="ECO:0000256" key="3">
    <source>
        <dbReference type="ARBA" id="ARBA00022763"/>
    </source>
</evidence>
<name>A0A7W7ZIU1_9BACT</name>
<comment type="caution">
    <text evidence="9">The sequence shown here is derived from an EMBL/GenBank/DDBJ whole genome shotgun (WGS) entry which is preliminary data.</text>
</comment>
<keyword evidence="3" id="KW-0227">DNA damage</keyword>
<evidence type="ECO:0000256" key="2">
    <source>
        <dbReference type="ARBA" id="ARBA00022670"/>
    </source>
</evidence>
<dbReference type="Proteomes" id="UP000540989">
    <property type="component" value="Unassembled WGS sequence"/>
</dbReference>